<dbReference type="GO" id="GO:0006265">
    <property type="term" value="P:DNA topological change"/>
    <property type="evidence" value="ECO:0007669"/>
    <property type="project" value="InterPro"/>
</dbReference>
<dbReference type="OrthoDB" id="9778962at2"/>
<dbReference type="Gene3D" id="3.30.66.10">
    <property type="entry name" value="DNA topoisomerase I domain"/>
    <property type="match status" value="1"/>
</dbReference>
<dbReference type="SUPFAM" id="SSF56349">
    <property type="entry name" value="DNA breaking-rejoining enzymes"/>
    <property type="match status" value="1"/>
</dbReference>
<dbReference type="InterPro" id="IPR011010">
    <property type="entry name" value="DNA_brk_join_enz"/>
</dbReference>
<reference evidence="9 10" key="1">
    <citation type="submission" date="2016-10" db="EMBL/GenBank/DDBJ databases">
        <authorList>
            <person name="de Groot N.N."/>
        </authorList>
    </citation>
    <scope>NUCLEOTIDE SEQUENCE [LARGE SCALE GENOMIC DNA]</scope>
    <source>
        <strain evidence="9 10">DSM 44468</strain>
    </source>
</reference>
<dbReference type="InterPro" id="IPR013500">
    <property type="entry name" value="TopoI_cat_euk"/>
</dbReference>
<dbReference type="Proteomes" id="UP000199025">
    <property type="component" value="Unassembled WGS sequence"/>
</dbReference>
<evidence type="ECO:0000256" key="1">
    <source>
        <dbReference type="ARBA" id="ARBA00000213"/>
    </source>
</evidence>
<dbReference type="RefSeq" id="WP_091509928.1">
    <property type="nucleotide sequence ID" value="NZ_CBDQZW010000023.1"/>
</dbReference>
<evidence type="ECO:0000256" key="3">
    <source>
        <dbReference type="ARBA" id="ARBA00012891"/>
    </source>
</evidence>
<dbReference type="EC" id="5.6.2.1" evidence="3"/>
<keyword evidence="4" id="KW-0799">Topoisomerase</keyword>
<feature type="domain" description="DNA topoisomerase IB N-terminal" evidence="8">
    <location>
        <begin position="21"/>
        <end position="69"/>
    </location>
</feature>
<dbReference type="Pfam" id="PF01028">
    <property type="entry name" value="Topoisom_I"/>
    <property type="match status" value="1"/>
</dbReference>
<dbReference type="SUPFAM" id="SSF55869">
    <property type="entry name" value="DNA topoisomerase I domain"/>
    <property type="match status" value="1"/>
</dbReference>
<evidence type="ECO:0000259" key="7">
    <source>
        <dbReference type="Pfam" id="PF01028"/>
    </source>
</evidence>
<dbReference type="PRINTS" id="PR00416">
    <property type="entry name" value="EUTPISMRASEI"/>
</dbReference>
<evidence type="ECO:0000256" key="6">
    <source>
        <dbReference type="ARBA" id="ARBA00023235"/>
    </source>
</evidence>
<sequence length="339" mass="38665">MRLARSDLAKPGIRRRRSGKGFRYFTPEGEPLRDEETLQRVQDLVIPPAWRKVWISPRPNGHIQAVGIDDAGRKQYLYHEQWRRERDEQKHDRVLRLARCLPKWRERVAADLDERGYTRTRVLAAALRMLDRGVFRTGSEEYAEANGTRGAATLLKEDVSVRGDEITFCYNAKGSIERNHSITDPELAKVIRGLLRVKSGSDRLLVYRDRLGWHEVHAEAINERFKELAGDEFTGKDLRTWHATVLAAAAFAAAGPVKSQRGLKRTQAAVMREVAENLGNTPAVARKSYVDPRVVKAYEEGLTVESALRRLGDRGIHGDEDRQVLERAVIRLLNKRPHV</sequence>
<protein>
    <recommendedName>
        <fullName evidence="3">DNA topoisomerase</fullName>
        <ecNumber evidence="3">5.6.2.1</ecNumber>
    </recommendedName>
</protein>
<dbReference type="PROSITE" id="PS52038">
    <property type="entry name" value="TOPO_IB_2"/>
    <property type="match status" value="1"/>
</dbReference>
<comment type="catalytic activity">
    <reaction evidence="1">
        <text>ATP-independent breakage of single-stranded DNA, followed by passage and rejoining.</text>
        <dbReference type="EC" id="5.6.2.1"/>
    </reaction>
</comment>
<dbReference type="Gene3D" id="3.90.15.10">
    <property type="entry name" value="Topoisomerase I, Chain A, domain 3"/>
    <property type="match status" value="1"/>
</dbReference>
<keyword evidence="10" id="KW-1185">Reference proteome</keyword>
<dbReference type="InterPro" id="IPR035447">
    <property type="entry name" value="DNA_topo_I_N_sf"/>
</dbReference>
<dbReference type="Gene3D" id="1.10.132.120">
    <property type="match status" value="1"/>
</dbReference>
<dbReference type="InterPro" id="IPR014711">
    <property type="entry name" value="TopoI_cat_a-hlx-sub_euk"/>
</dbReference>
<dbReference type="InterPro" id="IPR049331">
    <property type="entry name" value="Top1B_N_bact"/>
</dbReference>
<dbReference type="AlphaFoldDB" id="A0A1I3VZK9"/>
<evidence type="ECO:0000256" key="4">
    <source>
        <dbReference type="ARBA" id="ARBA00023029"/>
    </source>
</evidence>
<accession>A0A1I3VZK9</accession>
<keyword evidence="6 9" id="KW-0413">Isomerase</keyword>
<evidence type="ECO:0000313" key="9">
    <source>
        <dbReference type="EMBL" id="SFK00569.1"/>
    </source>
</evidence>
<comment type="similarity">
    <text evidence="2">Belongs to the type IB topoisomerase family.</text>
</comment>
<evidence type="ECO:0000256" key="5">
    <source>
        <dbReference type="ARBA" id="ARBA00023125"/>
    </source>
</evidence>
<dbReference type="Pfam" id="PF21338">
    <property type="entry name" value="Top1B_N_bact"/>
    <property type="match status" value="1"/>
</dbReference>
<dbReference type="GO" id="GO:0003677">
    <property type="term" value="F:DNA binding"/>
    <property type="evidence" value="ECO:0007669"/>
    <property type="project" value="UniProtKB-KW"/>
</dbReference>
<dbReference type="STRING" id="115433.SAMN05421835_11212"/>
<gene>
    <name evidence="9" type="ORF">SAMN05421835_11212</name>
</gene>
<keyword evidence="5" id="KW-0238">DNA-binding</keyword>
<evidence type="ECO:0000313" key="10">
    <source>
        <dbReference type="Proteomes" id="UP000199025"/>
    </source>
</evidence>
<evidence type="ECO:0000256" key="2">
    <source>
        <dbReference type="ARBA" id="ARBA00006645"/>
    </source>
</evidence>
<dbReference type="EMBL" id="FORP01000012">
    <property type="protein sequence ID" value="SFK00569.1"/>
    <property type="molecule type" value="Genomic_DNA"/>
</dbReference>
<evidence type="ECO:0000259" key="8">
    <source>
        <dbReference type="Pfam" id="PF21338"/>
    </source>
</evidence>
<dbReference type="GO" id="GO:0003917">
    <property type="term" value="F:DNA topoisomerase type I (single strand cut, ATP-independent) activity"/>
    <property type="evidence" value="ECO:0007669"/>
    <property type="project" value="UniProtKB-EC"/>
</dbReference>
<proteinExistence type="inferred from homology"/>
<dbReference type="InterPro" id="IPR001631">
    <property type="entry name" value="TopoI"/>
</dbReference>
<organism evidence="9 10">
    <name type="scientific">Amycolatopsis sacchari</name>
    <dbReference type="NCBI Taxonomy" id="115433"/>
    <lineage>
        <taxon>Bacteria</taxon>
        <taxon>Bacillati</taxon>
        <taxon>Actinomycetota</taxon>
        <taxon>Actinomycetes</taxon>
        <taxon>Pseudonocardiales</taxon>
        <taxon>Pseudonocardiaceae</taxon>
        <taxon>Amycolatopsis</taxon>
    </lineage>
</organism>
<feature type="domain" description="DNA topoisomerase I catalytic core eukaryotic-type" evidence="7">
    <location>
        <begin position="81"/>
        <end position="298"/>
    </location>
</feature>
<name>A0A1I3VZK9_9PSEU</name>